<gene>
    <name evidence="1" type="ORF">SAMN05444001_10496</name>
</gene>
<keyword evidence="2" id="KW-1185">Reference proteome</keyword>
<protein>
    <recommendedName>
        <fullName evidence="3">6-bladed beta-propeller protein</fullName>
    </recommendedName>
</protein>
<dbReference type="SUPFAM" id="SSF50969">
    <property type="entry name" value="YVTN repeat-like/Quinoprotein amine dehydrogenase"/>
    <property type="match status" value="1"/>
</dbReference>
<dbReference type="RefSeq" id="WP_234999288.1">
    <property type="nucleotide sequence ID" value="NZ_FNVS01000004.1"/>
</dbReference>
<evidence type="ECO:0008006" key="3">
    <source>
        <dbReference type="Google" id="ProtNLM"/>
    </source>
</evidence>
<dbReference type="InterPro" id="IPR011044">
    <property type="entry name" value="Quino_amine_DH_bsu"/>
</dbReference>
<reference evidence="1 2" key="1">
    <citation type="submission" date="2016-10" db="EMBL/GenBank/DDBJ databases">
        <authorList>
            <person name="Varghese N."/>
            <person name="Submissions S."/>
        </authorList>
    </citation>
    <scope>NUCLEOTIDE SEQUENCE [LARGE SCALE GENOMIC DNA]</scope>
    <source>
        <strain evidence="1 2">DSM 29073</strain>
    </source>
</reference>
<evidence type="ECO:0000313" key="2">
    <source>
        <dbReference type="Proteomes" id="UP000236725"/>
    </source>
</evidence>
<dbReference type="Proteomes" id="UP000236725">
    <property type="component" value="Unassembled WGS sequence"/>
</dbReference>
<accession>A0A8G2BVH2</accession>
<proteinExistence type="predicted"/>
<evidence type="ECO:0000313" key="1">
    <source>
        <dbReference type="EMBL" id="SEF66384.1"/>
    </source>
</evidence>
<name>A0A8G2BVH2_9BACT</name>
<comment type="caution">
    <text evidence="1">The sequence shown here is derived from an EMBL/GenBank/DDBJ whole genome shotgun (WGS) entry which is preliminary data.</text>
</comment>
<organism evidence="1 2">
    <name type="scientific">Parabacteroides chinchillae</name>
    <dbReference type="NCBI Taxonomy" id="871327"/>
    <lineage>
        <taxon>Bacteria</taxon>
        <taxon>Pseudomonadati</taxon>
        <taxon>Bacteroidota</taxon>
        <taxon>Bacteroidia</taxon>
        <taxon>Bacteroidales</taxon>
        <taxon>Tannerellaceae</taxon>
        <taxon>Parabacteroides</taxon>
    </lineage>
</organism>
<dbReference type="EMBL" id="FNVS01000004">
    <property type="protein sequence ID" value="SEF66384.1"/>
    <property type="molecule type" value="Genomic_DNA"/>
</dbReference>
<dbReference type="AlphaFoldDB" id="A0A8G2BVH2"/>
<sequence>MRKCDNFILLFQVSCSMLLLLCSGCKQGCVTEKYQGKRDNVIDARQKVKEIVIKDVLIGGISQLNILNDYPSIMKTAILIILLVICPPLYSKGSSSCLNEDIIRIDIKEAKVSDFNSLVDDISCICLKSGNRSSFDSCIKMARYNDYLYLMVRTIAGNKVVIYKNTGEFVKEITFSDALLVSSLAIVPSLQQLWVVSRLKILNKFKLDGTLIGRFSLPFPIVDLVAADNQNFLVYDGGGPNNIENHHIALTDFKSIHNVFLKSINKKKRPFFPQNMFAPDVNNSNLFIFPDCTDTIYLYNAKKEEIKPYYYLDFHGDFLTRDMYPDGGFSDKEMSDIITKRKYIYSQYCFYQASGRLFFKLAGKQDDFCTIKLANNTMQLFNSLFDGYLPTTYNPFIGSDGQCLYFIIKEKDLVKHYQKNKCTYPNIKRLLPFLSENKSNWIMLSIKIKNSL</sequence>